<comment type="caution">
    <text evidence="1">The sequence shown here is derived from an EMBL/GenBank/DDBJ whole genome shotgun (WGS) entry which is preliminary data.</text>
</comment>
<evidence type="ECO:0000313" key="1">
    <source>
        <dbReference type="EMBL" id="GBM92238.1"/>
    </source>
</evidence>
<reference evidence="1 2" key="1">
    <citation type="journal article" date="2019" name="Sci. Rep.">
        <title>Orb-weaving spider Araneus ventricosus genome elucidates the spidroin gene catalogue.</title>
        <authorList>
            <person name="Kono N."/>
            <person name="Nakamura H."/>
            <person name="Ohtoshi R."/>
            <person name="Moran D.A.P."/>
            <person name="Shinohara A."/>
            <person name="Yoshida Y."/>
            <person name="Fujiwara M."/>
            <person name="Mori M."/>
            <person name="Tomita M."/>
            <person name="Arakawa K."/>
        </authorList>
    </citation>
    <scope>NUCLEOTIDE SEQUENCE [LARGE SCALE GENOMIC DNA]</scope>
</reference>
<sequence>MNDPAPATINRTLWFPHYSPHYEQHMRRLLRQRPGQKGIELLLITSYLKVVVGHNAEAFFQNKALAFWPFVQSSALRHFRKKSDVRPNMAPWCEVNR</sequence>
<dbReference type="AlphaFoldDB" id="A0A4Y2JRW3"/>
<protein>
    <submittedName>
        <fullName evidence="1">Uncharacterized protein</fullName>
    </submittedName>
</protein>
<dbReference type="EMBL" id="BGPR01003772">
    <property type="protein sequence ID" value="GBM92238.1"/>
    <property type="molecule type" value="Genomic_DNA"/>
</dbReference>
<organism evidence="1 2">
    <name type="scientific">Araneus ventricosus</name>
    <name type="common">Orbweaver spider</name>
    <name type="synonym">Epeira ventricosa</name>
    <dbReference type="NCBI Taxonomy" id="182803"/>
    <lineage>
        <taxon>Eukaryota</taxon>
        <taxon>Metazoa</taxon>
        <taxon>Ecdysozoa</taxon>
        <taxon>Arthropoda</taxon>
        <taxon>Chelicerata</taxon>
        <taxon>Arachnida</taxon>
        <taxon>Araneae</taxon>
        <taxon>Araneomorphae</taxon>
        <taxon>Entelegynae</taxon>
        <taxon>Araneoidea</taxon>
        <taxon>Araneidae</taxon>
        <taxon>Araneus</taxon>
    </lineage>
</organism>
<accession>A0A4Y2JRW3</accession>
<dbReference type="Proteomes" id="UP000499080">
    <property type="component" value="Unassembled WGS sequence"/>
</dbReference>
<proteinExistence type="predicted"/>
<gene>
    <name evidence="1" type="ORF">AVEN_203043_1</name>
</gene>
<name>A0A4Y2JRW3_ARAVE</name>
<keyword evidence="2" id="KW-1185">Reference proteome</keyword>
<evidence type="ECO:0000313" key="2">
    <source>
        <dbReference type="Proteomes" id="UP000499080"/>
    </source>
</evidence>